<dbReference type="SUPFAM" id="SSF52833">
    <property type="entry name" value="Thioredoxin-like"/>
    <property type="match status" value="1"/>
</dbReference>
<evidence type="ECO:0000313" key="1">
    <source>
        <dbReference type="EMBL" id="AYF28169.1"/>
    </source>
</evidence>
<proteinExistence type="predicted"/>
<dbReference type="RefSeq" id="WP_120570356.1">
    <property type="nucleotide sequence ID" value="NZ_CP024087.1"/>
</dbReference>
<dbReference type="EMBL" id="CP024087">
    <property type="protein sequence ID" value="AYF28169.1"/>
    <property type="molecule type" value="Genomic_DNA"/>
</dbReference>
<protein>
    <submittedName>
        <fullName evidence="1">DUF1223 domain-containing protein</fullName>
    </submittedName>
</protein>
<dbReference type="InterPro" id="IPR010634">
    <property type="entry name" value="DUF1223"/>
</dbReference>
<dbReference type="PANTHER" id="PTHR36057:SF1">
    <property type="entry name" value="LIPOPROTEIN LIPID ATTACHMENT SITE-LIKE PROTEIN, PUTATIVE (DUF1223)-RELATED"/>
    <property type="match status" value="1"/>
</dbReference>
<dbReference type="KEGG" id="mtua:CSH63_12055"/>
<accession>A0A386WL70</accession>
<gene>
    <name evidence="1" type="ORF">CSH63_12055</name>
</gene>
<reference evidence="1 2" key="1">
    <citation type="submission" date="2017-10" db="EMBL/GenBank/DDBJ databases">
        <title>Integration of genomic and chemical information greatly accelerates assignment of the full stereostructure of myelolactone, a potent inhibitor of myeloma from a marine-derived Micromonospora.</title>
        <authorList>
            <person name="Kim M.C."/>
            <person name="Machado H."/>
            <person name="Jensen P.R."/>
            <person name="Fenical W."/>
        </authorList>
    </citation>
    <scope>NUCLEOTIDE SEQUENCE [LARGE SCALE GENOMIC DNA]</scope>
    <source>
        <strain evidence="1 2">CNY-010</strain>
    </source>
</reference>
<dbReference type="Pfam" id="PF06764">
    <property type="entry name" value="DUF1223"/>
    <property type="match status" value="1"/>
</dbReference>
<dbReference type="AlphaFoldDB" id="A0A386WL70"/>
<evidence type="ECO:0000313" key="2">
    <source>
        <dbReference type="Proteomes" id="UP000267804"/>
    </source>
</evidence>
<dbReference type="PANTHER" id="PTHR36057">
    <property type="match status" value="1"/>
</dbReference>
<name>A0A386WL70_9ACTN</name>
<dbReference type="Proteomes" id="UP000267804">
    <property type="component" value="Chromosome"/>
</dbReference>
<organism evidence="1 2">
    <name type="scientific">Micromonospora tulbaghiae</name>
    <dbReference type="NCBI Taxonomy" id="479978"/>
    <lineage>
        <taxon>Bacteria</taxon>
        <taxon>Bacillati</taxon>
        <taxon>Actinomycetota</taxon>
        <taxon>Actinomycetes</taxon>
        <taxon>Micromonosporales</taxon>
        <taxon>Micromonosporaceae</taxon>
        <taxon>Micromonospora</taxon>
    </lineage>
</organism>
<dbReference type="InterPro" id="IPR036249">
    <property type="entry name" value="Thioredoxin-like_sf"/>
</dbReference>
<sequence>MTGASSPRDGFAVVEMFTSQGCDSCPPAEEVLSEIDRDARERGERVHTLGFHVDYWDHLGWADPYGAQAHTLRQERYARTLRTGGLYTPQMIVNGTVEFVGSDRRQAGSAIDAALAASPGTPVTLSVVTADAGHVVLDYETGALPEQARLNVAVVERGLENDVPRGENAGRRLRQDTVVRAFCSTELNGERGRMEIDVPAAPDPRRASVVGYVQQGDRAVVGATAVDLGDGNRG</sequence>